<comment type="caution">
    <text evidence="1">The sequence shown here is derived from an EMBL/GenBank/DDBJ whole genome shotgun (WGS) entry which is preliminary data.</text>
</comment>
<dbReference type="Proteomes" id="UP001589774">
    <property type="component" value="Unassembled WGS sequence"/>
</dbReference>
<dbReference type="RefSeq" id="WP_130854697.1">
    <property type="nucleotide sequence ID" value="NZ_JBHLWO010000001.1"/>
</dbReference>
<protein>
    <recommendedName>
        <fullName evidence="3">DUF4143 domain-containing protein</fullName>
    </recommendedName>
</protein>
<organism evidence="1 2">
    <name type="scientific">Olivibacter oleidegradans</name>
    <dbReference type="NCBI Taxonomy" id="760123"/>
    <lineage>
        <taxon>Bacteria</taxon>
        <taxon>Pseudomonadati</taxon>
        <taxon>Bacteroidota</taxon>
        <taxon>Sphingobacteriia</taxon>
        <taxon>Sphingobacteriales</taxon>
        <taxon>Sphingobacteriaceae</taxon>
        <taxon>Olivibacter</taxon>
    </lineage>
</organism>
<keyword evidence="2" id="KW-1185">Reference proteome</keyword>
<evidence type="ECO:0008006" key="3">
    <source>
        <dbReference type="Google" id="ProtNLM"/>
    </source>
</evidence>
<name>A0ABV6HGN7_9SPHI</name>
<reference evidence="1 2" key="1">
    <citation type="submission" date="2024-09" db="EMBL/GenBank/DDBJ databases">
        <authorList>
            <person name="Sun Q."/>
            <person name="Mori K."/>
        </authorList>
    </citation>
    <scope>NUCLEOTIDE SEQUENCE [LARGE SCALE GENOMIC DNA]</scope>
    <source>
        <strain evidence="1 2">CCM 7765</strain>
    </source>
</reference>
<evidence type="ECO:0000313" key="2">
    <source>
        <dbReference type="Proteomes" id="UP001589774"/>
    </source>
</evidence>
<sequence length="76" mass="9154">MIISESNPKILWLFWKTTQQREIDLIEDDYGKLHAFEFKRSGKRKVRFPQTFTANYPEASPQIVSPENMDEWLLYM</sequence>
<evidence type="ECO:0000313" key="1">
    <source>
        <dbReference type="EMBL" id="MFC0317320.1"/>
    </source>
</evidence>
<gene>
    <name evidence="1" type="ORF">ACFFI0_03320</name>
</gene>
<accession>A0ABV6HGN7</accession>
<dbReference type="EMBL" id="JBHLWO010000001">
    <property type="protein sequence ID" value="MFC0317320.1"/>
    <property type="molecule type" value="Genomic_DNA"/>
</dbReference>
<proteinExistence type="predicted"/>